<gene>
    <name evidence="7" type="ORF">K458DRAFT_343264</name>
</gene>
<dbReference type="OrthoDB" id="8062037at2759"/>
<keyword evidence="2 4" id="KW-0863">Zinc-finger</keyword>
<name>A0A6G1ITU6_9PLEO</name>
<organism evidence="7 8">
    <name type="scientific">Lentithecium fluviatile CBS 122367</name>
    <dbReference type="NCBI Taxonomy" id="1168545"/>
    <lineage>
        <taxon>Eukaryota</taxon>
        <taxon>Fungi</taxon>
        <taxon>Dikarya</taxon>
        <taxon>Ascomycota</taxon>
        <taxon>Pezizomycotina</taxon>
        <taxon>Dothideomycetes</taxon>
        <taxon>Pleosporomycetidae</taxon>
        <taxon>Pleosporales</taxon>
        <taxon>Massarineae</taxon>
        <taxon>Lentitheciaceae</taxon>
        <taxon>Lentithecium</taxon>
    </lineage>
</organism>
<dbReference type="InterPro" id="IPR013083">
    <property type="entry name" value="Znf_RING/FYVE/PHD"/>
</dbReference>
<evidence type="ECO:0000256" key="1">
    <source>
        <dbReference type="ARBA" id="ARBA00022723"/>
    </source>
</evidence>
<dbReference type="GO" id="GO:0061630">
    <property type="term" value="F:ubiquitin protein ligase activity"/>
    <property type="evidence" value="ECO:0007669"/>
    <property type="project" value="TreeGrafter"/>
</dbReference>
<keyword evidence="5" id="KW-0812">Transmembrane</keyword>
<dbReference type="PANTHER" id="PTHR45969">
    <property type="entry name" value="RING ZINC FINGER PROTEIN-RELATED"/>
    <property type="match status" value="1"/>
</dbReference>
<keyword evidence="8" id="KW-1185">Reference proteome</keyword>
<keyword evidence="3" id="KW-0862">Zinc</keyword>
<keyword evidence="5" id="KW-1133">Transmembrane helix</keyword>
<sequence length="158" mass="17709">MSMAPLAYPAPDATTAQLDEGKPARSSDTVVRIFLLATIVGLCVLFLLFAFLRIRTFEAVALSMPSRVEQLNRTVPATVFQKWCDEHRGEQPNTTYATFDDVVCVICLESIQAQDSVRALSCKHFYHTQCFDRWFQGWHDSCPLCLTVVLPVGKHGNV</sequence>
<feature type="domain" description="RING-type" evidence="6">
    <location>
        <begin position="104"/>
        <end position="145"/>
    </location>
</feature>
<accession>A0A6G1ITU6</accession>
<evidence type="ECO:0000259" key="6">
    <source>
        <dbReference type="PROSITE" id="PS50089"/>
    </source>
</evidence>
<dbReference type="Proteomes" id="UP000799291">
    <property type="component" value="Unassembled WGS sequence"/>
</dbReference>
<feature type="transmembrane region" description="Helical" evidence="5">
    <location>
        <begin position="33"/>
        <end position="54"/>
    </location>
</feature>
<dbReference type="Gene3D" id="3.30.40.10">
    <property type="entry name" value="Zinc/RING finger domain, C3HC4 (zinc finger)"/>
    <property type="match status" value="1"/>
</dbReference>
<evidence type="ECO:0000313" key="7">
    <source>
        <dbReference type="EMBL" id="KAF2681677.1"/>
    </source>
</evidence>
<dbReference type="EMBL" id="MU005590">
    <property type="protein sequence ID" value="KAF2681677.1"/>
    <property type="molecule type" value="Genomic_DNA"/>
</dbReference>
<dbReference type="PANTHER" id="PTHR45969:SF81">
    <property type="entry name" value="OS08G0157400 PROTEIN"/>
    <property type="match status" value="1"/>
</dbReference>
<dbReference type="AlphaFoldDB" id="A0A6G1ITU6"/>
<evidence type="ECO:0000256" key="4">
    <source>
        <dbReference type="PROSITE-ProRule" id="PRU00175"/>
    </source>
</evidence>
<reference evidence="7" key="1">
    <citation type="journal article" date="2020" name="Stud. Mycol.">
        <title>101 Dothideomycetes genomes: a test case for predicting lifestyles and emergence of pathogens.</title>
        <authorList>
            <person name="Haridas S."/>
            <person name="Albert R."/>
            <person name="Binder M."/>
            <person name="Bloem J."/>
            <person name="Labutti K."/>
            <person name="Salamov A."/>
            <person name="Andreopoulos B."/>
            <person name="Baker S."/>
            <person name="Barry K."/>
            <person name="Bills G."/>
            <person name="Bluhm B."/>
            <person name="Cannon C."/>
            <person name="Castanera R."/>
            <person name="Culley D."/>
            <person name="Daum C."/>
            <person name="Ezra D."/>
            <person name="Gonzalez J."/>
            <person name="Henrissat B."/>
            <person name="Kuo A."/>
            <person name="Liang C."/>
            <person name="Lipzen A."/>
            <person name="Lutzoni F."/>
            <person name="Magnuson J."/>
            <person name="Mondo S."/>
            <person name="Nolan M."/>
            <person name="Ohm R."/>
            <person name="Pangilinan J."/>
            <person name="Park H.-J."/>
            <person name="Ramirez L."/>
            <person name="Alfaro M."/>
            <person name="Sun H."/>
            <person name="Tritt A."/>
            <person name="Yoshinaga Y."/>
            <person name="Zwiers L.-H."/>
            <person name="Turgeon B."/>
            <person name="Goodwin S."/>
            <person name="Spatafora J."/>
            <person name="Crous P."/>
            <person name="Grigoriev I."/>
        </authorList>
    </citation>
    <scope>NUCLEOTIDE SEQUENCE</scope>
    <source>
        <strain evidence="7">CBS 122367</strain>
    </source>
</reference>
<evidence type="ECO:0000256" key="5">
    <source>
        <dbReference type="SAM" id="Phobius"/>
    </source>
</evidence>
<dbReference type="Pfam" id="PF13639">
    <property type="entry name" value="zf-RING_2"/>
    <property type="match status" value="1"/>
</dbReference>
<proteinExistence type="predicted"/>
<dbReference type="SUPFAM" id="SSF57850">
    <property type="entry name" value="RING/U-box"/>
    <property type="match status" value="1"/>
</dbReference>
<dbReference type="InterPro" id="IPR001841">
    <property type="entry name" value="Znf_RING"/>
</dbReference>
<dbReference type="PROSITE" id="PS50089">
    <property type="entry name" value="ZF_RING_2"/>
    <property type="match status" value="1"/>
</dbReference>
<evidence type="ECO:0000313" key="8">
    <source>
        <dbReference type="Proteomes" id="UP000799291"/>
    </source>
</evidence>
<dbReference type="GO" id="GO:0008270">
    <property type="term" value="F:zinc ion binding"/>
    <property type="evidence" value="ECO:0007669"/>
    <property type="project" value="UniProtKB-KW"/>
</dbReference>
<evidence type="ECO:0000256" key="3">
    <source>
        <dbReference type="ARBA" id="ARBA00022833"/>
    </source>
</evidence>
<dbReference type="GO" id="GO:0016567">
    <property type="term" value="P:protein ubiquitination"/>
    <property type="evidence" value="ECO:0007669"/>
    <property type="project" value="TreeGrafter"/>
</dbReference>
<dbReference type="SMART" id="SM00184">
    <property type="entry name" value="RING"/>
    <property type="match status" value="1"/>
</dbReference>
<protein>
    <recommendedName>
        <fullName evidence="6">RING-type domain-containing protein</fullName>
    </recommendedName>
</protein>
<keyword evidence="1" id="KW-0479">Metal-binding</keyword>
<keyword evidence="5" id="KW-0472">Membrane</keyword>
<evidence type="ECO:0000256" key="2">
    <source>
        <dbReference type="ARBA" id="ARBA00022771"/>
    </source>
</evidence>